<organism evidence="3 4">
    <name type="scientific">Pyxidicoccus parkwayensis</name>
    <dbReference type="NCBI Taxonomy" id="2813578"/>
    <lineage>
        <taxon>Bacteria</taxon>
        <taxon>Pseudomonadati</taxon>
        <taxon>Myxococcota</taxon>
        <taxon>Myxococcia</taxon>
        <taxon>Myxococcales</taxon>
        <taxon>Cystobacterineae</taxon>
        <taxon>Myxococcaceae</taxon>
        <taxon>Pyxidicoccus</taxon>
    </lineage>
</organism>
<proteinExistence type="predicted"/>
<feature type="region of interest" description="Disordered" evidence="1">
    <location>
        <begin position="159"/>
        <end position="179"/>
    </location>
</feature>
<dbReference type="PANTHER" id="PTHR22617">
    <property type="entry name" value="CHEMOTAXIS SENSOR HISTIDINE KINASE-RELATED"/>
    <property type="match status" value="1"/>
</dbReference>
<name>A0ABX7NR15_9BACT</name>
<dbReference type="PANTHER" id="PTHR22617:SF41">
    <property type="entry name" value="CHEMOTAXIS SIGNAL TRANSDUCTION SYSTEM ADAPTOR PROTEIN CHEW"/>
    <property type="match status" value="1"/>
</dbReference>
<dbReference type="InterPro" id="IPR039315">
    <property type="entry name" value="CheW"/>
</dbReference>
<dbReference type="InterPro" id="IPR036061">
    <property type="entry name" value="CheW-like_dom_sf"/>
</dbReference>
<dbReference type="Proteomes" id="UP000662747">
    <property type="component" value="Chromosome"/>
</dbReference>
<evidence type="ECO:0000259" key="2">
    <source>
        <dbReference type="PROSITE" id="PS50851"/>
    </source>
</evidence>
<evidence type="ECO:0000256" key="1">
    <source>
        <dbReference type="SAM" id="MobiDB-lite"/>
    </source>
</evidence>
<evidence type="ECO:0000313" key="3">
    <source>
        <dbReference type="EMBL" id="QSQ20005.1"/>
    </source>
</evidence>
<dbReference type="Pfam" id="PF01584">
    <property type="entry name" value="CheW"/>
    <property type="match status" value="1"/>
</dbReference>
<dbReference type="RefSeq" id="WP_206721586.1">
    <property type="nucleotide sequence ID" value="NZ_CP071090.1"/>
</dbReference>
<dbReference type="EMBL" id="CP071090">
    <property type="protein sequence ID" value="QSQ20005.1"/>
    <property type="molecule type" value="Genomic_DNA"/>
</dbReference>
<dbReference type="PROSITE" id="PS50851">
    <property type="entry name" value="CHEW"/>
    <property type="match status" value="1"/>
</dbReference>
<keyword evidence="4" id="KW-1185">Reference proteome</keyword>
<protein>
    <submittedName>
        <fullName evidence="3">Chemotaxis protein CheW</fullName>
    </submittedName>
</protein>
<feature type="domain" description="CheW-like" evidence="2">
    <location>
        <begin position="6"/>
        <end position="150"/>
    </location>
</feature>
<accession>A0ABX7NR15</accession>
<sequence length="179" mass="19098">MSVESTRQYLTHHICGERYALPLSRAREVLRYVPVTPVPGVPPSVRGVIHVRGRVVPVVDLAVRFGRPAHEPTPWTCFVLVEVDVEGEPAMLGMMVDSVDSVVELAAGDVLPPPPFGTAIRTEFLLGMSRHGDGILLLLDVDRVLAHHELMALGGLSAIEPGTQSASGPEKSASGDTPA</sequence>
<reference evidence="3 4" key="1">
    <citation type="submission" date="2021-02" db="EMBL/GenBank/DDBJ databases">
        <title>De Novo genome assembly of isolated myxobacteria.</title>
        <authorList>
            <person name="Stevens D.C."/>
        </authorList>
    </citation>
    <scope>NUCLEOTIDE SEQUENCE [LARGE SCALE GENOMIC DNA]</scope>
    <source>
        <strain evidence="4">SCPEA02</strain>
    </source>
</reference>
<evidence type="ECO:0000313" key="4">
    <source>
        <dbReference type="Proteomes" id="UP000662747"/>
    </source>
</evidence>
<dbReference type="SUPFAM" id="SSF50341">
    <property type="entry name" value="CheW-like"/>
    <property type="match status" value="1"/>
</dbReference>
<dbReference type="Gene3D" id="2.40.50.180">
    <property type="entry name" value="CheA-289, Domain 4"/>
    <property type="match status" value="1"/>
</dbReference>
<gene>
    <name evidence="3" type="ORF">JY651_32640</name>
</gene>
<dbReference type="Gene3D" id="2.30.30.40">
    <property type="entry name" value="SH3 Domains"/>
    <property type="match status" value="1"/>
</dbReference>
<dbReference type="SMART" id="SM00260">
    <property type="entry name" value="CheW"/>
    <property type="match status" value="1"/>
</dbReference>
<dbReference type="InterPro" id="IPR002545">
    <property type="entry name" value="CheW-lke_dom"/>
</dbReference>